<dbReference type="GO" id="GO:0022625">
    <property type="term" value="C:cytosolic large ribosomal subunit"/>
    <property type="evidence" value="ECO:0007669"/>
    <property type="project" value="EnsemblFungi"/>
</dbReference>
<dbReference type="STRING" id="1754190.A0A1Y2AF31"/>
<reference evidence="8 9" key="1">
    <citation type="submission" date="2016-08" db="EMBL/GenBank/DDBJ databases">
        <title>A Parts List for Fungal Cellulosomes Revealed by Comparative Genomics.</title>
        <authorList>
            <consortium name="DOE Joint Genome Institute"/>
            <person name="Haitjema C.H."/>
            <person name="Gilmore S.P."/>
            <person name="Henske J.K."/>
            <person name="Solomon K.V."/>
            <person name="De Groot R."/>
            <person name="Kuo A."/>
            <person name="Mondo S.J."/>
            <person name="Salamov A.A."/>
            <person name="Labutti K."/>
            <person name="Zhao Z."/>
            <person name="Chiniquy J."/>
            <person name="Barry K."/>
            <person name="Brewer H.M."/>
            <person name="Purvine S.O."/>
            <person name="Wright A.T."/>
            <person name="Boxma B."/>
            <person name="Van Alen T."/>
            <person name="Hackstein J.H."/>
            <person name="Baker S.E."/>
            <person name="Grigoriev I.V."/>
            <person name="O'Malley M.A."/>
        </authorList>
    </citation>
    <scope>NUCLEOTIDE SEQUENCE [LARGE SCALE GENOMIC DNA]</scope>
    <source>
        <strain evidence="8 9">G1</strain>
    </source>
</reference>
<protein>
    <submittedName>
        <fullName evidence="8">p-loop containing nucleoside triphosphate hydrolase protein</fullName>
    </submittedName>
</protein>
<evidence type="ECO:0000256" key="1">
    <source>
        <dbReference type="ARBA" id="ARBA00004496"/>
    </source>
</evidence>
<dbReference type="EMBL" id="MCOG01000271">
    <property type="protein sequence ID" value="ORY21203.1"/>
    <property type="molecule type" value="Genomic_DNA"/>
</dbReference>
<evidence type="ECO:0000256" key="2">
    <source>
        <dbReference type="ARBA" id="ARBA00022490"/>
    </source>
</evidence>
<dbReference type="PANTHER" id="PTHR45709">
    <property type="entry name" value="LARGE SUBUNIT GTPASE 1 HOMOLOG-RELATED"/>
    <property type="match status" value="1"/>
</dbReference>
<dbReference type="Pfam" id="PF01926">
    <property type="entry name" value="MMR_HSR1"/>
    <property type="match status" value="1"/>
</dbReference>
<name>A0A1Y2AF31_9FUNG</name>
<comment type="caution">
    <text evidence="8">The sequence shown here is derived from an EMBL/GenBank/DDBJ whole genome shotgun (WGS) entry which is preliminary data.</text>
</comment>
<dbReference type="OrthoDB" id="61815at2759"/>
<dbReference type="InterPro" id="IPR027417">
    <property type="entry name" value="P-loop_NTPase"/>
</dbReference>
<dbReference type="Proteomes" id="UP000193920">
    <property type="component" value="Unassembled WGS sequence"/>
</dbReference>
<evidence type="ECO:0000313" key="8">
    <source>
        <dbReference type="EMBL" id="ORY21203.1"/>
    </source>
</evidence>
<keyword evidence="5" id="KW-0342">GTP-binding</keyword>
<evidence type="ECO:0000259" key="7">
    <source>
        <dbReference type="PROSITE" id="PS51721"/>
    </source>
</evidence>
<feature type="domain" description="CP-type G" evidence="7">
    <location>
        <begin position="116"/>
        <end position="340"/>
    </location>
</feature>
<proteinExistence type="predicted"/>
<evidence type="ECO:0000256" key="5">
    <source>
        <dbReference type="ARBA" id="ARBA00023134"/>
    </source>
</evidence>
<keyword evidence="2" id="KW-0963">Cytoplasm</keyword>
<evidence type="ECO:0000256" key="3">
    <source>
        <dbReference type="ARBA" id="ARBA00022741"/>
    </source>
</evidence>
<organism evidence="8 9">
    <name type="scientific">Neocallimastix californiae</name>
    <dbReference type="NCBI Taxonomy" id="1754190"/>
    <lineage>
        <taxon>Eukaryota</taxon>
        <taxon>Fungi</taxon>
        <taxon>Fungi incertae sedis</taxon>
        <taxon>Chytridiomycota</taxon>
        <taxon>Chytridiomycota incertae sedis</taxon>
        <taxon>Neocallimastigomycetes</taxon>
        <taxon>Neocallimastigales</taxon>
        <taxon>Neocallimastigaceae</taxon>
        <taxon>Neocallimastix</taxon>
    </lineage>
</organism>
<evidence type="ECO:0000313" key="9">
    <source>
        <dbReference type="Proteomes" id="UP000193920"/>
    </source>
</evidence>
<dbReference type="Gene3D" id="3.40.50.300">
    <property type="entry name" value="P-loop containing nucleotide triphosphate hydrolases"/>
    <property type="match status" value="1"/>
</dbReference>
<dbReference type="InterPro" id="IPR030378">
    <property type="entry name" value="G_CP_dom"/>
</dbReference>
<dbReference type="GO" id="GO:0000054">
    <property type="term" value="P:ribosomal subunit export from nucleus"/>
    <property type="evidence" value="ECO:0007669"/>
    <property type="project" value="EnsemblFungi"/>
</dbReference>
<gene>
    <name evidence="8" type="ORF">LY90DRAFT_432511</name>
</gene>
<dbReference type="PROSITE" id="PS51721">
    <property type="entry name" value="G_CP"/>
    <property type="match status" value="1"/>
</dbReference>
<dbReference type="GO" id="GO:0003924">
    <property type="term" value="F:GTPase activity"/>
    <property type="evidence" value="ECO:0007669"/>
    <property type="project" value="InterPro"/>
</dbReference>
<keyword evidence="6" id="KW-0175">Coiled coil</keyword>
<dbReference type="SUPFAM" id="SSF52540">
    <property type="entry name" value="P-loop containing nucleoside triphosphate hydrolases"/>
    <property type="match status" value="1"/>
</dbReference>
<dbReference type="InterPro" id="IPR006073">
    <property type="entry name" value="GTP-bd"/>
</dbReference>
<dbReference type="InterPro" id="IPR043358">
    <property type="entry name" value="GNL1-like"/>
</dbReference>
<keyword evidence="4 8" id="KW-0378">Hydrolase</keyword>
<feature type="coiled-coil region" evidence="6">
    <location>
        <begin position="192"/>
        <end position="255"/>
    </location>
</feature>
<dbReference type="CDD" id="cd01857">
    <property type="entry name" value="HSR1_MMR1"/>
    <property type="match status" value="1"/>
</dbReference>
<keyword evidence="3" id="KW-0547">Nucleotide-binding</keyword>
<dbReference type="GO" id="GO:0000027">
    <property type="term" value="P:ribosomal large subunit assembly"/>
    <property type="evidence" value="ECO:0007669"/>
    <property type="project" value="EnsemblFungi"/>
</dbReference>
<dbReference type="GO" id="GO:0005525">
    <property type="term" value="F:GTP binding"/>
    <property type="evidence" value="ECO:0007669"/>
    <property type="project" value="UniProtKB-KW"/>
</dbReference>
<dbReference type="FunFam" id="3.40.50.300:FF:001151">
    <property type="entry name" value="Large subunit GTPase 1"/>
    <property type="match status" value="1"/>
</dbReference>
<dbReference type="AlphaFoldDB" id="A0A1Y2AF31"/>
<evidence type="ECO:0000256" key="4">
    <source>
        <dbReference type="ARBA" id="ARBA00022801"/>
    </source>
</evidence>
<evidence type="ECO:0000256" key="6">
    <source>
        <dbReference type="SAM" id="Coils"/>
    </source>
</evidence>
<sequence>MQSITHENDLDAFLHTAQLAGTEFKAEKLNVTVITPELQNPFLLSPEKEKEILESFENNKSKLTIPRRPKWDKNTTASELQQAERENFLNWRRGLAQLEENNGLLLTPYERNLEIWRQLWRVVEKSDLIVQIVDARNPLIFRSEDLERYVKENGEEKKNLLLINKADMLTINQRMQWADYFQKNNIEYVFFSAKIEKDYQDLEKEKEKLLKERLEQTQKARNEIEEEEIAANAANQFIEDEIKKTEHALEDMHLKNEEIYSAEDLVNLLLEKCPFSKHNPEQQIIGLVGYPNVGKSSTINAVTGAKKVAVGSTPGKTKHFQTIHLSQNVILCDCPGLVFPSFATTQAEMVCNGILPVDQLREYTGPVGLLCRHIPREVLEAFYGIRIKIKDENEEGYIPRPPTSEEFLCPYAINRGFTKSVQGNPDEARAARYVLKDYTSGKLLYCHPPPDVDAQEFNKENFDISRYIKDRAKFEKFTQQTEKIKQENKTKVYLINQLINQGKKKKKKKI</sequence>
<accession>A0A1Y2AF31</accession>
<comment type="subcellular location">
    <subcellularLocation>
        <location evidence="1">Cytoplasm</location>
    </subcellularLocation>
</comment>
<dbReference type="PANTHER" id="PTHR45709:SF2">
    <property type="entry name" value="LARGE SUBUNIT GTPASE 1 HOMOLOG"/>
    <property type="match status" value="1"/>
</dbReference>
<keyword evidence="9" id="KW-1185">Reference proteome</keyword>